<feature type="transmembrane region" description="Helical" evidence="1">
    <location>
        <begin position="12"/>
        <end position="33"/>
    </location>
</feature>
<dbReference type="RefSeq" id="WP_062904201.1">
    <property type="nucleotide sequence ID" value="NZ_BJLT01000013.1"/>
</dbReference>
<keyword evidence="1" id="KW-1133">Transmembrane helix</keyword>
<dbReference type="AlphaFoldDB" id="A0AAC9FIE5"/>
<evidence type="ECO:0000313" key="3">
    <source>
        <dbReference type="EMBL" id="AMV62257.1"/>
    </source>
</evidence>
<evidence type="ECO:0000259" key="2">
    <source>
        <dbReference type="PROSITE" id="PS50206"/>
    </source>
</evidence>
<dbReference type="KEGG" id="pdm:ADU72_1963"/>
<dbReference type="Proteomes" id="UP000076244">
    <property type="component" value="Chromosome"/>
</dbReference>
<dbReference type="InterPro" id="IPR001763">
    <property type="entry name" value="Rhodanese-like_dom"/>
</dbReference>
<sequence>MVLGTSSTASIIVNTILIILIAAYLVYQGYIVWKRNKVAKMLDEDDFREGMHKGQIIDLREKKDFDAGHILGARSIPYATLKTRFQEVRPDLPVYIYDQGRSLSSRAALFLAKKGYKELFILHYGFQRWNGKTKKRS</sequence>
<name>A0AAC9FIE5_9LACO</name>
<dbReference type="InterPro" id="IPR050229">
    <property type="entry name" value="GlpE_sulfurtransferase"/>
</dbReference>
<dbReference type="GeneID" id="57277143"/>
<dbReference type="Pfam" id="PF00581">
    <property type="entry name" value="Rhodanese"/>
    <property type="match status" value="1"/>
</dbReference>
<reference evidence="5 6" key="1">
    <citation type="journal article" date="2016" name="PLoS ONE">
        <title>The Identification of Novel Diagnostic Marker Genes for the Detection of Beer Spoiling Pediococcus damnosus Strains Using the BlAst Diagnostic Gene findEr.</title>
        <authorList>
            <person name="Behr J."/>
            <person name="Geissler A.J."/>
            <person name="Schmid J."/>
            <person name="Zehe A."/>
            <person name="Vogel R.F."/>
        </authorList>
    </citation>
    <scope>NUCLEOTIDE SEQUENCE [LARGE SCALE GENOMIC DNA]</scope>
    <source>
        <strain evidence="3 6">TMW 2.1533</strain>
        <strain evidence="4 5">TMW 2.1535</strain>
    </source>
</reference>
<evidence type="ECO:0000313" key="4">
    <source>
        <dbReference type="EMBL" id="AMV67884.1"/>
    </source>
</evidence>
<keyword evidence="5" id="KW-1185">Reference proteome</keyword>
<dbReference type="SMART" id="SM00450">
    <property type="entry name" value="RHOD"/>
    <property type="match status" value="1"/>
</dbReference>
<dbReference type="SUPFAM" id="SSF52821">
    <property type="entry name" value="Rhodanese/Cell cycle control phosphatase"/>
    <property type="match status" value="1"/>
</dbReference>
<dbReference type="EMBL" id="CP012275">
    <property type="protein sequence ID" value="AMV62257.1"/>
    <property type="molecule type" value="Genomic_DNA"/>
</dbReference>
<dbReference type="EMBL" id="CP012288">
    <property type="protein sequence ID" value="AMV67884.1"/>
    <property type="molecule type" value="Genomic_DNA"/>
</dbReference>
<keyword evidence="1" id="KW-0812">Transmembrane</keyword>
<feature type="domain" description="Rhodanese" evidence="2">
    <location>
        <begin position="50"/>
        <end position="135"/>
    </location>
</feature>
<dbReference type="Gene3D" id="3.40.250.10">
    <property type="entry name" value="Rhodanese-like domain"/>
    <property type="match status" value="1"/>
</dbReference>
<evidence type="ECO:0000256" key="1">
    <source>
        <dbReference type="SAM" id="Phobius"/>
    </source>
</evidence>
<keyword evidence="1" id="KW-0472">Membrane</keyword>
<dbReference type="PANTHER" id="PTHR43031:SF18">
    <property type="entry name" value="RHODANESE-RELATED SULFURTRANSFERASES"/>
    <property type="match status" value="1"/>
</dbReference>
<evidence type="ECO:0000313" key="6">
    <source>
        <dbReference type="Proteomes" id="UP000076405"/>
    </source>
</evidence>
<dbReference type="PROSITE" id="PS50206">
    <property type="entry name" value="RHODANESE_3"/>
    <property type="match status" value="1"/>
</dbReference>
<accession>A0AAC9FIE5</accession>
<evidence type="ECO:0000313" key="5">
    <source>
        <dbReference type="Proteomes" id="UP000076244"/>
    </source>
</evidence>
<dbReference type="Proteomes" id="UP000076405">
    <property type="component" value="Chromosome"/>
</dbReference>
<protein>
    <submittedName>
        <fullName evidence="3">Rhodanese-like domain protein</fullName>
    </submittedName>
</protein>
<proteinExistence type="predicted"/>
<gene>
    <name evidence="3" type="ORF">ADU70_0759</name>
    <name evidence="4" type="ORF">ADU72_1963</name>
</gene>
<dbReference type="PANTHER" id="PTHR43031">
    <property type="entry name" value="FAD-DEPENDENT OXIDOREDUCTASE"/>
    <property type="match status" value="1"/>
</dbReference>
<dbReference type="CDD" id="cd00158">
    <property type="entry name" value="RHOD"/>
    <property type="match status" value="1"/>
</dbReference>
<organism evidence="3 6">
    <name type="scientific">Pediococcus damnosus</name>
    <dbReference type="NCBI Taxonomy" id="51663"/>
    <lineage>
        <taxon>Bacteria</taxon>
        <taxon>Bacillati</taxon>
        <taxon>Bacillota</taxon>
        <taxon>Bacilli</taxon>
        <taxon>Lactobacillales</taxon>
        <taxon>Lactobacillaceae</taxon>
        <taxon>Pediococcus</taxon>
    </lineage>
</organism>
<dbReference type="InterPro" id="IPR036873">
    <property type="entry name" value="Rhodanese-like_dom_sf"/>
</dbReference>